<organism evidence="2 3">
    <name type="scientific">Streptomyces sporangiiformans</name>
    <dbReference type="NCBI Taxonomy" id="2315329"/>
    <lineage>
        <taxon>Bacteria</taxon>
        <taxon>Bacillati</taxon>
        <taxon>Actinomycetota</taxon>
        <taxon>Actinomycetes</taxon>
        <taxon>Kitasatosporales</taxon>
        <taxon>Streptomycetaceae</taxon>
        <taxon>Streptomyces</taxon>
    </lineage>
</organism>
<dbReference type="Proteomes" id="UP000317378">
    <property type="component" value="Unassembled WGS sequence"/>
</dbReference>
<dbReference type="OrthoDB" id="4333668at2"/>
<feature type="transmembrane region" description="Helical" evidence="1">
    <location>
        <begin position="21"/>
        <end position="43"/>
    </location>
</feature>
<feature type="transmembrane region" description="Helical" evidence="1">
    <location>
        <begin position="123"/>
        <end position="141"/>
    </location>
</feature>
<keyword evidence="1" id="KW-0472">Membrane</keyword>
<dbReference type="AlphaFoldDB" id="A0A505DF75"/>
<proteinExistence type="predicted"/>
<reference evidence="2 3" key="1">
    <citation type="submission" date="2019-06" db="EMBL/GenBank/DDBJ databases">
        <title>Streptomyces sporangiiformans sp. nov., a novel actinomycete isolated from soil in Mount Song.</title>
        <authorList>
            <person name="Han L."/>
        </authorList>
    </citation>
    <scope>NUCLEOTIDE SEQUENCE [LARGE SCALE GENOMIC DNA]</scope>
    <source>
        <strain evidence="2 3">NEAU-SSA 1</strain>
    </source>
</reference>
<gene>
    <name evidence="2" type="ORF">FGD71_010005</name>
</gene>
<comment type="caution">
    <text evidence="2">The sequence shown here is derived from an EMBL/GenBank/DDBJ whole genome shotgun (WGS) entry which is preliminary data.</text>
</comment>
<evidence type="ECO:0000256" key="1">
    <source>
        <dbReference type="SAM" id="Phobius"/>
    </source>
</evidence>
<evidence type="ECO:0000313" key="3">
    <source>
        <dbReference type="Proteomes" id="UP000317378"/>
    </source>
</evidence>
<protein>
    <submittedName>
        <fullName evidence="2">Uncharacterized protein</fullName>
    </submittedName>
</protein>
<keyword evidence="3" id="KW-1185">Reference proteome</keyword>
<feature type="transmembrane region" description="Helical" evidence="1">
    <location>
        <begin position="93"/>
        <end position="117"/>
    </location>
</feature>
<sequence>MYTESAIRHRRAVWSWLAQPTALFGGVYGLLVSSSAVAALTQFGETSRAARMDDALWVLFTALASALAHGYAHQIAHRDAQGRPGVRGVVRAVLAEWPLVVAALPTALLVWGAGLGWWRSAGIEYVAFGINTVLLLGWGVLASRAAGSTWGRALRIGCADAILGVAVALVSTLLK</sequence>
<keyword evidence="1" id="KW-1133">Transmembrane helix</keyword>
<feature type="transmembrane region" description="Helical" evidence="1">
    <location>
        <begin position="55"/>
        <end position="72"/>
    </location>
</feature>
<feature type="transmembrane region" description="Helical" evidence="1">
    <location>
        <begin position="153"/>
        <end position="174"/>
    </location>
</feature>
<keyword evidence="1" id="KW-0812">Transmembrane</keyword>
<dbReference type="RefSeq" id="WP_119100027.1">
    <property type="nucleotide sequence ID" value="NZ_QXMJ01000083.1"/>
</dbReference>
<dbReference type="EMBL" id="VCHX02000083">
    <property type="protein sequence ID" value="TPQ22564.1"/>
    <property type="molecule type" value="Genomic_DNA"/>
</dbReference>
<name>A0A505DF75_9ACTN</name>
<accession>A0A505DF75</accession>
<evidence type="ECO:0000313" key="2">
    <source>
        <dbReference type="EMBL" id="TPQ22564.1"/>
    </source>
</evidence>